<dbReference type="PANTHER" id="PTHR34544:SF1">
    <property type="entry name" value="OS04G0438300 PROTEIN"/>
    <property type="match status" value="1"/>
</dbReference>
<comment type="caution">
    <text evidence="1">The sequence shown here is derived from an EMBL/GenBank/DDBJ whole genome shotgun (WGS) entry which is preliminary data.</text>
</comment>
<proteinExistence type="predicted"/>
<gene>
    <name evidence="1" type="ORF">PanWU01x14_037260</name>
</gene>
<evidence type="ECO:0000313" key="2">
    <source>
        <dbReference type="Proteomes" id="UP000237105"/>
    </source>
</evidence>
<dbReference type="PANTHER" id="PTHR34544">
    <property type="entry name" value="OSJNBA0006B20.18 PROTEIN"/>
    <property type="match status" value="1"/>
</dbReference>
<protein>
    <submittedName>
        <fullName evidence="1">Uncharacterized protein</fullName>
    </submittedName>
</protein>
<keyword evidence="2" id="KW-1185">Reference proteome</keyword>
<dbReference type="AlphaFoldDB" id="A0A2P5DSQ4"/>
<reference evidence="2" key="1">
    <citation type="submission" date="2016-06" db="EMBL/GenBank/DDBJ databases">
        <title>Parallel loss of symbiosis genes in relatives of nitrogen-fixing non-legume Parasponia.</title>
        <authorList>
            <person name="Van Velzen R."/>
            <person name="Holmer R."/>
            <person name="Bu F."/>
            <person name="Rutten L."/>
            <person name="Van Zeijl A."/>
            <person name="Liu W."/>
            <person name="Santuari L."/>
            <person name="Cao Q."/>
            <person name="Sharma T."/>
            <person name="Shen D."/>
            <person name="Roswanjaya Y."/>
            <person name="Wardhani T."/>
            <person name="Kalhor M.S."/>
            <person name="Jansen J."/>
            <person name="Van den Hoogen J."/>
            <person name="Gungor B."/>
            <person name="Hartog M."/>
            <person name="Hontelez J."/>
            <person name="Verver J."/>
            <person name="Yang W.-C."/>
            <person name="Schijlen E."/>
            <person name="Repin R."/>
            <person name="Schilthuizen M."/>
            <person name="Schranz E."/>
            <person name="Heidstra R."/>
            <person name="Miyata K."/>
            <person name="Fedorova E."/>
            <person name="Kohlen W."/>
            <person name="Bisseling T."/>
            <person name="Smit S."/>
            <person name="Geurts R."/>
        </authorList>
    </citation>
    <scope>NUCLEOTIDE SEQUENCE [LARGE SCALE GENOMIC DNA]</scope>
    <source>
        <strain evidence="2">cv. WU1-14</strain>
    </source>
</reference>
<dbReference type="STRING" id="3476.A0A2P5DSQ4"/>
<name>A0A2P5DSQ4_PARAD</name>
<accession>A0A2P5DSQ4</accession>
<dbReference type="OrthoDB" id="1100432at2759"/>
<dbReference type="EMBL" id="JXTB01000019">
    <property type="protein sequence ID" value="PON76308.1"/>
    <property type="molecule type" value="Genomic_DNA"/>
</dbReference>
<dbReference type="Proteomes" id="UP000237105">
    <property type="component" value="Unassembled WGS sequence"/>
</dbReference>
<evidence type="ECO:0000313" key="1">
    <source>
        <dbReference type="EMBL" id="PON76308.1"/>
    </source>
</evidence>
<sequence>MNIIATCRMRTSPVSISPIITTTPSSSIFWAPSLKVGKLFFPFGGYPFPHVVLESRHVRHARKKRSEPQQPVLSPTIVEEVSLDDEAGDDLLFDDLEDEEYIGADEDFDEDDYASDDGETYVGDGGAGGGISLAGTWWDNKALEIAEEVSLSFDGELKLYAFKTLSNSTIRVRIETLANR</sequence>
<organism evidence="1 2">
    <name type="scientific">Parasponia andersonii</name>
    <name type="common">Sponia andersonii</name>
    <dbReference type="NCBI Taxonomy" id="3476"/>
    <lineage>
        <taxon>Eukaryota</taxon>
        <taxon>Viridiplantae</taxon>
        <taxon>Streptophyta</taxon>
        <taxon>Embryophyta</taxon>
        <taxon>Tracheophyta</taxon>
        <taxon>Spermatophyta</taxon>
        <taxon>Magnoliopsida</taxon>
        <taxon>eudicotyledons</taxon>
        <taxon>Gunneridae</taxon>
        <taxon>Pentapetalae</taxon>
        <taxon>rosids</taxon>
        <taxon>fabids</taxon>
        <taxon>Rosales</taxon>
        <taxon>Cannabaceae</taxon>
        <taxon>Parasponia</taxon>
    </lineage>
</organism>